<dbReference type="Gene3D" id="1.10.510.10">
    <property type="entry name" value="Transferase(Phosphotransferase) domain 1"/>
    <property type="match status" value="1"/>
</dbReference>
<proteinExistence type="predicted"/>
<feature type="region of interest" description="Disordered" evidence="2">
    <location>
        <begin position="447"/>
        <end position="473"/>
    </location>
</feature>
<feature type="region of interest" description="Disordered" evidence="2">
    <location>
        <begin position="1"/>
        <end position="137"/>
    </location>
</feature>
<evidence type="ECO:0000259" key="3">
    <source>
        <dbReference type="PROSITE" id="PS50011"/>
    </source>
</evidence>
<feature type="compositionally biased region" description="Pro residues" evidence="2">
    <location>
        <begin position="32"/>
        <end position="45"/>
    </location>
</feature>
<feature type="compositionally biased region" description="Polar residues" evidence="2">
    <location>
        <begin position="347"/>
        <end position="361"/>
    </location>
</feature>
<feature type="compositionally biased region" description="Basic and acidic residues" evidence="2">
    <location>
        <begin position="603"/>
        <end position="616"/>
    </location>
</feature>
<dbReference type="Pfam" id="PF00536">
    <property type="entry name" value="SAM_1"/>
    <property type="match status" value="1"/>
</dbReference>
<feature type="compositionally biased region" description="Low complexity" evidence="2">
    <location>
        <begin position="731"/>
        <end position="748"/>
    </location>
</feature>
<feature type="region of interest" description="Disordered" evidence="2">
    <location>
        <begin position="722"/>
        <end position="757"/>
    </location>
</feature>
<feature type="compositionally biased region" description="Low complexity" evidence="2">
    <location>
        <begin position="456"/>
        <end position="465"/>
    </location>
</feature>
<feature type="compositionally biased region" description="Acidic residues" evidence="2">
    <location>
        <begin position="87"/>
        <end position="98"/>
    </location>
</feature>
<dbReference type="PROSITE" id="PS50011">
    <property type="entry name" value="PROTEIN_KINASE_DOM"/>
    <property type="match status" value="1"/>
</dbReference>
<dbReference type="SMART" id="SM00454">
    <property type="entry name" value="SAM"/>
    <property type="match status" value="1"/>
</dbReference>
<feature type="region of interest" description="Disordered" evidence="2">
    <location>
        <begin position="327"/>
        <end position="370"/>
    </location>
</feature>
<feature type="region of interest" description="Disordered" evidence="2">
    <location>
        <begin position="157"/>
        <end position="216"/>
    </location>
</feature>
<accession>A0A267DSB6</accession>
<feature type="compositionally biased region" description="Low complexity" evidence="2">
    <location>
        <begin position="524"/>
        <end position="536"/>
    </location>
</feature>
<feature type="coiled-coil region" evidence="1">
    <location>
        <begin position="573"/>
        <end position="602"/>
    </location>
</feature>
<dbReference type="STRING" id="282301.A0A267DSB6"/>
<dbReference type="GO" id="GO:0004714">
    <property type="term" value="F:transmembrane receptor protein tyrosine kinase activity"/>
    <property type="evidence" value="ECO:0007669"/>
    <property type="project" value="TreeGrafter"/>
</dbReference>
<feature type="compositionally biased region" description="Polar residues" evidence="2">
    <location>
        <begin position="550"/>
        <end position="567"/>
    </location>
</feature>
<evidence type="ECO:0000256" key="1">
    <source>
        <dbReference type="SAM" id="Coils"/>
    </source>
</evidence>
<feature type="compositionally biased region" description="Polar residues" evidence="2">
    <location>
        <begin position="270"/>
        <end position="279"/>
    </location>
</feature>
<comment type="caution">
    <text evidence="5">The sequence shown here is derived from an EMBL/GenBank/DDBJ whole genome shotgun (WGS) entry which is preliminary data.</text>
</comment>
<evidence type="ECO:0000256" key="2">
    <source>
        <dbReference type="SAM" id="MobiDB-lite"/>
    </source>
</evidence>
<feature type="non-terminal residue" evidence="5">
    <location>
        <position position="1"/>
    </location>
</feature>
<dbReference type="InterPro" id="IPR001245">
    <property type="entry name" value="Ser-Thr/Tyr_kinase_cat_dom"/>
</dbReference>
<dbReference type="Pfam" id="PF07714">
    <property type="entry name" value="PK_Tyr_Ser-Thr"/>
    <property type="match status" value="1"/>
</dbReference>
<dbReference type="GO" id="GO:0005524">
    <property type="term" value="F:ATP binding"/>
    <property type="evidence" value="ECO:0007669"/>
    <property type="project" value="InterPro"/>
</dbReference>
<feature type="compositionally biased region" description="Polar residues" evidence="2">
    <location>
        <begin position="163"/>
        <end position="189"/>
    </location>
</feature>
<feature type="compositionally biased region" description="Low complexity" evidence="2">
    <location>
        <begin position="73"/>
        <end position="83"/>
    </location>
</feature>
<feature type="region of interest" description="Disordered" evidence="2">
    <location>
        <begin position="603"/>
        <end position="667"/>
    </location>
</feature>
<feature type="compositionally biased region" description="Low complexity" evidence="2">
    <location>
        <begin position="646"/>
        <end position="657"/>
    </location>
</feature>
<keyword evidence="6" id="KW-1185">Reference proteome</keyword>
<evidence type="ECO:0000259" key="4">
    <source>
        <dbReference type="PROSITE" id="PS50105"/>
    </source>
</evidence>
<dbReference type="PANTHER" id="PTHR24416">
    <property type="entry name" value="TYROSINE-PROTEIN KINASE RECEPTOR"/>
    <property type="match status" value="1"/>
</dbReference>
<protein>
    <recommendedName>
        <fullName evidence="7">Non-specific protein-tyrosine kinase</fullName>
    </recommendedName>
</protein>
<evidence type="ECO:0008006" key="7">
    <source>
        <dbReference type="Google" id="ProtNLM"/>
    </source>
</evidence>
<reference evidence="5 6" key="1">
    <citation type="submission" date="2017-06" db="EMBL/GenBank/DDBJ databases">
        <title>A platform for efficient transgenesis in Macrostomum lignano, a flatworm model organism for stem cell research.</title>
        <authorList>
            <person name="Berezikov E."/>
        </authorList>
    </citation>
    <scope>NUCLEOTIDE SEQUENCE [LARGE SCALE GENOMIC DNA]</scope>
    <source>
        <strain evidence="5">DV1</strain>
        <tissue evidence="5">Whole organism</tissue>
    </source>
</reference>
<feature type="compositionally biased region" description="Pro residues" evidence="2">
    <location>
        <begin position="194"/>
        <end position="207"/>
    </location>
</feature>
<dbReference type="InterPro" id="IPR001660">
    <property type="entry name" value="SAM"/>
</dbReference>
<feature type="region of interest" description="Disordered" evidence="2">
    <location>
        <begin position="261"/>
        <end position="290"/>
    </location>
</feature>
<name>A0A267DSB6_9PLAT</name>
<feature type="domain" description="Protein kinase" evidence="3">
    <location>
        <begin position="803"/>
        <end position="1063"/>
    </location>
</feature>
<dbReference type="Gene3D" id="1.10.150.50">
    <property type="entry name" value="Transcription Factor, Ets-1"/>
    <property type="match status" value="1"/>
</dbReference>
<dbReference type="InterPro" id="IPR000719">
    <property type="entry name" value="Prot_kinase_dom"/>
</dbReference>
<dbReference type="GO" id="GO:0005886">
    <property type="term" value="C:plasma membrane"/>
    <property type="evidence" value="ECO:0007669"/>
    <property type="project" value="TreeGrafter"/>
</dbReference>
<dbReference type="InterPro" id="IPR013761">
    <property type="entry name" value="SAM/pointed_sf"/>
</dbReference>
<organism evidence="5 6">
    <name type="scientific">Macrostomum lignano</name>
    <dbReference type="NCBI Taxonomy" id="282301"/>
    <lineage>
        <taxon>Eukaryota</taxon>
        <taxon>Metazoa</taxon>
        <taxon>Spiralia</taxon>
        <taxon>Lophotrochozoa</taxon>
        <taxon>Platyhelminthes</taxon>
        <taxon>Rhabditophora</taxon>
        <taxon>Macrostomorpha</taxon>
        <taxon>Macrostomida</taxon>
        <taxon>Macrostomidae</taxon>
        <taxon>Macrostomum</taxon>
    </lineage>
</organism>
<dbReference type="PANTHER" id="PTHR24416:SF611">
    <property type="entry name" value="TYROSINE-PROTEIN KINASE TRANSMEMBRANE RECEPTOR ROR"/>
    <property type="match status" value="1"/>
</dbReference>
<gene>
    <name evidence="5" type="ORF">BOX15_Mlig015150g6</name>
</gene>
<feature type="region of interest" description="Disordered" evidence="2">
    <location>
        <begin position="485"/>
        <end position="567"/>
    </location>
</feature>
<dbReference type="PROSITE" id="PS50105">
    <property type="entry name" value="SAM_DOMAIN"/>
    <property type="match status" value="1"/>
</dbReference>
<feature type="compositionally biased region" description="Low complexity" evidence="2">
    <location>
        <begin position="280"/>
        <end position="290"/>
    </location>
</feature>
<dbReference type="OrthoDB" id="339325at2759"/>
<dbReference type="EMBL" id="NIVC01003311">
    <property type="protein sequence ID" value="PAA52046.1"/>
    <property type="molecule type" value="Genomic_DNA"/>
</dbReference>
<feature type="domain" description="SAM" evidence="4">
    <location>
        <begin position="386"/>
        <end position="449"/>
    </location>
</feature>
<dbReference type="SUPFAM" id="SSF56112">
    <property type="entry name" value="Protein kinase-like (PK-like)"/>
    <property type="match status" value="1"/>
</dbReference>
<keyword evidence="1" id="KW-0175">Coiled coil</keyword>
<feature type="compositionally biased region" description="Basic and acidic residues" evidence="2">
    <location>
        <begin position="7"/>
        <end position="24"/>
    </location>
</feature>
<feature type="compositionally biased region" description="Basic and acidic residues" evidence="2">
    <location>
        <begin position="336"/>
        <end position="346"/>
    </location>
</feature>
<dbReference type="SUPFAM" id="SSF47769">
    <property type="entry name" value="SAM/Pointed domain"/>
    <property type="match status" value="1"/>
</dbReference>
<sequence>HQNKFYCRMDQEHPDNYAREDPAAELHLPSPRQQPPPPLPPPPLDPTTFALAMSCTDLSRRLANQFSDEQHQQQHQQRAQAQAYKDDDLESSSVEFDEPNSNHRQQRLQDDFGNNSGSDVSDISKSDHSANGLPTDESLNRLLEKYNLRAGDAAKPLTVGVHNGSSSYDNWRTFSTTGYQGQRVGNGSVVSPEHPQPPPPPPPPPAQASPAQQKQQISVYDYLSEETKRYLSQAKFNSLEEDFVERSTAQAAAVTAAAATFASSGTTRSPKASYSSPSVQQQQQQQQQQPQYFINKYMENIKTMVSDALTFRPVSSPSTTAAAAAAVASDSSTFKPSREKSKDPKQRQLTSGSTRSHNKPSAPTAVPDCTATVDASTYSVRQLDPDVHRWLNSLSLRNPDKYAALFERHEIDMESLLLLNTEGQLRKLGVTAIGPMTKMLHSIRELNSQRNRKRPASAPQQAMASARHRPEGVPPLHLHMAKVVERQQKQKQLKQKQQQQQQVAASPQPWIPGGARGRLDAKQQQKQKQQQQQHHQPASSKPAISAKKPAQSSHPVTSPTSNHHPLINNKQLVSQAERDIAKAAQKVKQKELREKEQLLEERRQHNEWRQRRDDILRHRRPNAPTPSTTPRTPRKDVPAKQAAAVSKSNSNSHSKGSTTEDTSVSAFRSEISEIERKISELLNDNGGSGQAASSGSLSAAAGVSPNMLLDSVETFQKQLRQLQNRVASHRQQQQQQPQHQSQKQQSPPQKEEVRVSQSVTAKAVGFELHSGNGGPAASSSSDAASAAAQRRTSWTVAAGSYKFNEKELIGEGTLTAVHRGRLDGEVVAVKRLKLKLSSDEDRSYLAAEANFLCGLRHPRLSRVLGYCLRGRYPLLFCELAPRRSLSDYLQAGSKVDHALFYCLGQDLADALEFLHSQRPPLLHMRLCSRNVLLDAKLRGQISDLGLSKLRHQAGQLAREAGNASAAWAHLAWMAPELLTAAEFGPPADLYSAGVLLWELLSGRQPYSGQTAYSIITAKKSGATLELPSGCPTILSDLLSRLWGSPDSRPNASDLKSALRSACLPGRAWPDLVRRAGVTEAALRDPGAVRRFLASACRRPCLVDLSTPDDAISASASGSFWLVSEPRLPAEPAEADGGFSAEFLAAVARAARGDE</sequence>
<dbReference type="GO" id="GO:0043235">
    <property type="term" value="C:receptor complex"/>
    <property type="evidence" value="ECO:0007669"/>
    <property type="project" value="TreeGrafter"/>
</dbReference>
<feature type="compositionally biased region" description="Polar residues" evidence="2">
    <location>
        <begin position="112"/>
        <end position="121"/>
    </location>
</feature>
<dbReference type="AlphaFoldDB" id="A0A267DSB6"/>
<evidence type="ECO:0000313" key="5">
    <source>
        <dbReference type="EMBL" id="PAA52046.1"/>
    </source>
</evidence>
<dbReference type="GO" id="GO:0007169">
    <property type="term" value="P:cell surface receptor protein tyrosine kinase signaling pathway"/>
    <property type="evidence" value="ECO:0007669"/>
    <property type="project" value="TreeGrafter"/>
</dbReference>
<dbReference type="InterPro" id="IPR050122">
    <property type="entry name" value="RTK"/>
</dbReference>
<dbReference type="Proteomes" id="UP000215902">
    <property type="component" value="Unassembled WGS sequence"/>
</dbReference>
<evidence type="ECO:0000313" key="6">
    <source>
        <dbReference type="Proteomes" id="UP000215902"/>
    </source>
</evidence>
<dbReference type="InterPro" id="IPR011009">
    <property type="entry name" value="Kinase-like_dom_sf"/>
</dbReference>